<organism evidence="2 3">
    <name type="scientific">Tothia fuscella</name>
    <dbReference type="NCBI Taxonomy" id="1048955"/>
    <lineage>
        <taxon>Eukaryota</taxon>
        <taxon>Fungi</taxon>
        <taxon>Dikarya</taxon>
        <taxon>Ascomycota</taxon>
        <taxon>Pezizomycotina</taxon>
        <taxon>Dothideomycetes</taxon>
        <taxon>Pleosporomycetidae</taxon>
        <taxon>Venturiales</taxon>
        <taxon>Cylindrosympodiaceae</taxon>
        <taxon>Tothia</taxon>
    </lineage>
</organism>
<reference evidence="2" key="1">
    <citation type="journal article" date="2020" name="Stud. Mycol.">
        <title>101 Dothideomycetes genomes: a test case for predicting lifestyles and emergence of pathogens.</title>
        <authorList>
            <person name="Haridas S."/>
            <person name="Albert R."/>
            <person name="Binder M."/>
            <person name="Bloem J."/>
            <person name="Labutti K."/>
            <person name="Salamov A."/>
            <person name="Andreopoulos B."/>
            <person name="Baker S."/>
            <person name="Barry K."/>
            <person name="Bills G."/>
            <person name="Bluhm B."/>
            <person name="Cannon C."/>
            <person name="Castanera R."/>
            <person name="Culley D."/>
            <person name="Daum C."/>
            <person name="Ezra D."/>
            <person name="Gonzalez J."/>
            <person name="Henrissat B."/>
            <person name="Kuo A."/>
            <person name="Liang C."/>
            <person name="Lipzen A."/>
            <person name="Lutzoni F."/>
            <person name="Magnuson J."/>
            <person name="Mondo S."/>
            <person name="Nolan M."/>
            <person name="Ohm R."/>
            <person name="Pangilinan J."/>
            <person name="Park H.-J."/>
            <person name="Ramirez L."/>
            <person name="Alfaro M."/>
            <person name="Sun H."/>
            <person name="Tritt A."/>
            <person name="Yoshinaga Y."/>
            <person name="Zwiers L.-H."/>
            <person name="Turgeon B."/>
            <person name="Goodwin S."/>
            <person name="Spatafora J."/>
            <person name="Crous P."/>
            <person name="Grigoriev I."/>
        </authorList>
    </citation>
    <scope>NUCLEOTIDE SEQUENCE</scope>
    <source>
        <strain evidence="2">CBS 130266</strain>
    </source>
</reference>
<protein>
    <submittedName>
        <fullName evidence="2">Uncharacterized protein</fullName>
    </submittedName>
</protein>
<evidence type="ECO:0000313" key="3">
    <source>
        <dbReference type="Proteomes" id="UP000800235"/>
    </source>
</evidence>
<proteinExistence type="predicted"/>
<accession>A0A9P4NW41</accession>
<dbReference type="EMBL" id="MU007024">
    <property type="protein sequence ID" value="KAF2432707.1"/>
    <property type="molecule type" value="Genomic_DNA"/>
</dbReference>
<comment type="caution">
    <text evidence="2">The sequence shown here is derived from an EMBL/GenBank/DDBJ whole genome shotgun (WGS) entry which is preliminary data.</text>
</comment>
<feature type="region of interest" description="Disordered" evidence="1">
    <location>
        <begin position="156"/>
        <end position="180"/>
    </location>
</feature>
<feature type="region of interest" description="Disordered" evidence="1">
    <location>
        <begin position="206"/>
        <end position="239"/>
    </location>
</feature>
<gene>
    <name evidence="2" type="ORF">EJ08DRAFT_109770</name>
</gene>
<evidence type="ECO:0000256" key="1">
    <source>
        <dbReference type="SAM" id="MobiDB-lite"/>
    </source>
</evidence>
<feature type="compositionally biased region" description="Low complexity" evidence="1">
    <location>
        <begin position="81"/>
        <end position="108"/>
    </location>
</feature>
<dbReference type="AlphaFoldDB" id="A0A9P4NW41"/>
<feature type="region of interest" description="Disordered" evidence="1">
    <location>
        <begin position="74"/>
        <end position="108"/>
    </location>
</feature>
<name>A0A9P4NW41_9PEZI</name>
<dbReference type="Proteomes" id="UP000800235">
    <property type="component" value="Unassembled WGS sequence"/>
</dbReference>
<keyword evidence="3" id="KW-1185">Reference proteome</keyword>
<sequence length="271" mass="29376">MRAQAVMRRDLMLSRANKAFEEAEEAEANAQPIIVEKVEEAQSVANGTAKDAVDLTMSDEPIVIEDTPPKLQQKAKEVVVKTEPTTVETAPTTMAEDTTAKTPTTTGDTKADDFDAIFGDFAETSPTNNNDTSIDMNDFPDSSADVSSLLPGLENYASMPDPSTSTPDLSANMPDLSASMPENRVPEALTTTNNMSSLDSGGLDFNMLGIPGQEENQDQKVKVGQSDKQAGDGEVTNYDNDNSFDDLFDMSYMDNNVENNQDMEDWMASLN</sequence>
<evidence type="ECO:0000313" key="2">
    <source>
        <dbReference type="EMBL" id="KAF2432707.1"/>
    </source>
</evidence>